<dbReference type="AlphaFoldDB" id="A0A4P8EIC6"/>
<keyword evidence="14" id="KW-0282">Flagellum</keyword>
<dbReference type="InterPro" id="IPR006182">
    <property type="entry name" value="FliF_N_dom"/>
</dbReference>
<dbReference type="InterPro" id="IPR043427">
    <property type="entry name" value="YscJ/FliF"/>
</dbReference>
<dbReference type="Proteomes" id="UP000298631">
    <property type="component" value="Chromosome"/>
</dbReference>
<dbReference type="GO" id="GO:0009431">
    <property type="term" value="C:bacterial-type flagellum basal body, MS ring"/>
    <property type="evidence" value="ECO:0007669"/>
    <property type="project" value="InterPro"/>
</dbReference>
<keyword evidence="7 11" id="KW-0472">Membrane</keyword>
<evidence type="ECO:0000256" key="4">
    <source>
        <dbReference type="ARBA" id="ARBA00022475"/>
    </source>
</evidence>
<organism evidence="14 15">
    <name type="scientific">Pseudorhodobacter turbinis</name>
    <dbReference type="NCBI Taxonomy" id="2500533"/>
    <lineage>
        <taxon>Bacteria</taxon>
        <taxon>Pseudomonadati</taxon>
        <taxon>Pseudomonadota</taxon>
        <taxon>Alphaproteobacteria</taxon>
        <taxon>Rhodobacterales</taxon>
        <taxon>Paracoccaceae</taxon>
        <taxon>Pseudorhodobacter</taxon>
    </lineage>
</organism>
<keyword evidence="15" id="KW-1185">Reference proteome</keyword>
<evidence type="ECO:0000256" key="6">
    <source>
        <dbReference type="ARBA" id="ARBA00022989"/>
    </source>
</evidence>
<accession>A0A4P8EIC6</accession>
<feature type="compositionally biased region" description="Basic and acidic residues" evidence="10">
    <location>
        <begin position="316"/>
        <end position="327"/>
    </location>
</feature>
<feature type="region of interest" description="Disordered" evidence="10">
    <location>
        <begin position="262"/>
        <end position="327"/>
    </location>
</feature>
<proteinExistence type="inferred from homology"/>
<gene>
    <name evidence="14" type="primary">fliF</name>
    <name evidence="14" type="ORF">EOK75_08170</name>
</gene>
<evidence type="ECO:0000313" key="14">
    <source>
        <dbReference type="EMBL" id="QCO56563.1"/>
    </source>
</evidence>
<dbReference type="PRINTS" id="PR01009">
    <property type="entry name" value="FLGMRINGFLIF"/>
</dbReference>
<feature type="compositionally biased region" description="Basic and acidic residues" evidence="10">
    <location>
        <begin position="262"/>
        <end position="271"/>
    </location>
</feature>
<feature type="domain" description="Flagellar M-ring N-terminal" evidence="12">
    <location>
        <begin position="40"/>
        <end position="205"/>
    </location>
</feature>
<keyword evidence="5 11" id="KW-0812">Transmembrane</keyword>
<keyword evidence="4" id="KW-1003">Cell membrane</keyword>
<evidence type="ECO:0000256" key="8">
    <source>
        <dbReference type="ARBA" id="ARBA00023143"/>
    </source>
</evidence>
<dbReference type="Pfam" id="PF01514">
    <property type="entry name" value="YscJ_FliF"/>
    <property type="match status" value="1"/>
</dbReference>
<dbReference type="PIRSF" id="PIRSF004862">
    <property type="entry name" value="FliF"/>
    <property type="match status" value="1"/>
</dbReference>
<dbReference type="PANTHER" id="PTHR30046">
    <property type="entry name" value="FLAGELLAR M-RING PROTEIN"/>
    <property type="match status" value="1"/>
</dbReference>
<keyword evidence="8 9" id="KW-0975">Bacterial flagellum</keyword>
<evidence type="ECO:0000256" key="2">
    <source>
        <dbReference type="ARBA" id="ARBA00004651"/>
    </source>
</evidence>
<feature type="domain" description="Flagellar M-ring C-terminal" evidence="13">
    <location>
        <begin position="240"/>
        <end position="398"/>
    </location>
</feature>
<evidence type="ECO:0000256" key="10">
    <source>
        <dbReference type="SAM" id="MobiDB-lite"/>
    </source>
</evidence>
<evidence type="ECO:0000259" key="13">
    <source>
        <dbReference type="Pfam" id="PF08345"/>
    </source>
</evidence>
<evidence type="ECO:0000256" key="3">
    <source>
        <dbReference type="ARBA" id="ARBA00007971"/>
    </source>
</evidence>
<comment type="similarity">
    <text evidence="3 9">Belongs to the FliF family.</text>
</comment>
<name>A0A4P8EIC6_9RHOB</name>
<dbReference type="NCBIfam" id="TIGR00206">
    <property type="entry name" value="fliF"/>
    <property type="match status" value="1"/>
</dbReference>
<feature type="transmembrane region" description="Helical" evidence="11">
    <location>
        <begin position="421"/>
        <end position="442"/>
    </location>
</feature>
<dbReference type="GO" id="GO:0003774">
    <property type="term" value="F:cytoskeletal motor activity"/>
    <property type="evidence" value="ECO:0007669"/>
    <property type="project" value="InterPro"/>
</dbReference>
<dbReference type="OrthoDB" id="9807026at2"/>
<dbReference type="InterPro" id="IPR013556">
    <property type="entry name" value="Flag_M-ring_C"/>
</dbReference>
<evidence type="ECO:0000256" key="7">
    <source>
        <dbReference type="ARBA" id="ARBA00023136"/>
    </source>
</evidence>
<dbReference type="PANTHER" id="PTHR30046:SF0">
    <property type="entry name" value="FLAGELLAR M-RING PROTEIN"/>
    <property type="match status" value="1"/>
</dbReference>
<dbReference type="EMBL" id="CP039964">
    <property type="protein sequence ID" value="QCO56563.1"/>
    <property type="molecule type" value="Genomic_DNA"/>
</dbReference>
<evidence type="ECO:0000256" key="1">
    <source>
        <dbReference type="ARBA" id="ARBA00004117"/>
    </source>
</evidence>
<dbReference type="GO" id="GO:0005886">
    <property type="term" value="C:plasma membrane"/>
    <property type="evidence" value="ECO:0007669"/>
    <property type="project" value="UniProtKB-SubCell"/>
</dbReference>
<dbReference type="Pfam" id="PF08345">
    <property type="entry name" value="YscJ_FliF_C"/>
    <property type="match status" value="1"/>
</dbReference>
<keyword evidence="14" id="KW-0969">Cilium</keyword>
<evidence type="ECO:0000259" key="12">
    <source>
        <dbReference type="Pfam" id="PF01514"/>
    </source>
</evidence>
<comment type="function">
    <text evidence="9">The M ring may be actively involved in energy transduction.</text>
</comment>
<reference evidence="14 15" key="1">
    <citation type="submission" date="2019-05" db="EMBL/GenBank/DDBJ databases">
        <title>Pseudorhodobacter turbinis sp. nov., isolated from the gut of the Korean turban shell.</title>
        <authorList>
            <person name="Jeong Y.-S."/>
            <person name="Kang W.-R."/>
            <person name="Bae J.-W."/>
        </authorList>
    </citation>
    <scope>NUCLEOTIDE SEQUENCE [LARGE SCALE GENOMIC DNA]</scope>
    <source>
        <strain evidence="14 15">S12M18</strain>
    </source>
</reference>
<evidence type="ECO:0000256" key="5">
    <source>
        <dbReference type="ARBA" id="ARBA00022692"/>
    </source>
</evidence>
<comment type="subcellular location">
    <subcellularLocation>
        <location evidence="1 9">Bacterial flagellum basal body</location>
    </subcellularLocation>
    <subcellularLocation>
        <location evidence="2">Cell membrane</location>
        <topology evidence="2">Multi-pass membrane protein</topology>
    </subcellularLocation>
</comment>
<dbReference type="InterPro" id="IPR045851">
    <property type="entry name" value="AMP-bd_C_sf"/>
</dbReference>
<keyword evidence="14" id="KW-0966">Cell projection</keyword>
<dbReference type="RefSeq" id="WP_137194343.1">
    <property type="nucleotide sequence ID" value="NZ_CP039964.1"/>
</dbReference>
<evidence type="ECO:0000256" key="11">
    <source>
        <dbReference type="SAM" id="Phobius"/>
    </source>
</evidence>
<dbReference type="GO" id="GO:0071973">
    <property type="term" value="P:bacterial-type flagellum-dependent cell motility"/>
    <property type="evidence" value="ECO:0007669"/>
    <property type="project" value="InterPro"/>
</dbReference>
<evidence type="ECO:0000313" key="15">
    <source>
        <dbReference type="Proteomes" id="UP000298631"/>
    </source>
</evidence>
<dbReference type="KEGG" id="pseb:EOK75_08170"/>
<feature type="compositionally biased region" description="Polar residues" evidence="10">
    <location>
        <begin position="284"/>
        <end position="297"/>
    </location>
</feature>
<feature type="transmembrane region" description="Helical" evidence="11">
    <location>
        <begin position="20"/>
        <end position="39"/>
    </location>
</feature>
<evidence type="ECO:0000256" key="9">
    <source>
        <dbReference type="PIRNR" id="PIRNR004862"/>
    </source>
</evidence>
<dbReference type="Gene3D" id="3.30.300.30">
    <property type="match status" value="1"/>
</dbReference>
<sequence length="538" mass="57006">MSVQNLISLWSSLNMRRRIIIVGATVAMFLAVIGLSRMATTPEMSLLYAGLDSSAAGEVVRALDQRGVVYEVVGDTIRVDSSQRDSLRMTLAAEGLPTSGGAGYELLDGLSGFGTTSQMFDAAYWRAKEGELARTIVAAPAIRAARVHIAQSQAQPFQRDRRPTASVTVTSASGALGAGQANAVRHLVAAAVADMQPDDVSVIDSVSGFIPSGDEAFSPVQGGDARAEELKRNIERLLVARVGPGKAIVEVAVDVETDREQITERRFDPEGRVAISSDTEERSNSATQPSNDVTVASNLPEGDAGAGGQGTSNSTETRERVNYEVSETQREIIKSPGALRRISVAVLVDGEQVTAPDGTVLWEPRSEEELDILRELVTTAAGLDEARGDVLVLKSLAFEPIAETGSLAESSIMSAVGPLDIISLVQAAVLGVVALILGLFVLRPLMMSGTRNDAVTAESAALALPPGEGTAGVAQAPRVLTGEIDDQDMPDLAVVSYDENGKVDADPMARLRRLIDERQSESVEILRGWMETDEEENA</sequence>
<dbReference type="InterPro" id="IPR000067">
    <property type="entry name" value="FlgMring_FliF"/>
</dbReference>
<keyword evidence="6 11" id="KW-1133">Transmembrane helix</keyword>
<protein>
    <recommendedName>
        <fullName evidence="9">Flagellar M-ring protein</fullName>
    </recommendedName>
</protein>